<name>A0A1V3TXH3_ELIME</name>
<dbReference type="eggNOG" id="COG2259">
    <property type="taxonomic scope" value="Bacteria"/>
</dbReference>
<dbReference type="InterPro" id="IPR046732">
    <property type="entry name" value="DUF6624"/>
</dbReference>
<gene>
    <name evidence="1" type="ORF">BMF97_12055</name>
</gene>
<accession>A0A1V3TXH3</accession>
<dbReference type="STRING" id="238.BBD35_11375"/>
<dbReference type="RefSeq" id="WP_069214056.1">
    <property type="nucleotide sequence ID" value="NZ_CP016378.1"/>
</dbReference>
<dbReference type="EMBL" id="MPOG01000014">
    <property type="protein sequence ID" value="OOH94096.1"/>
    <property type="molecule type" value="Genomic_DNA"/>
</dbReference>
<comment type="caution">
    <text evidence="1">The sequence shown here is derived from an EMBL/GenBank/DDBJ whole genome shotgun (WGS) entry which is preliminary data.</text>
</comment>
<sequence>MNKILQITLPLFFSTMTFGQDFNSLTKECYSLIEQNNTTAFRQTYPKLYTEYVKEQLPAYPEAIAFLKKNDNKKAISSIEKIVDEGYLLDELPTDVKFKKLHQTKEWIALLKKIKDKTPKSKLRFELKNIQDVDQGIRALYLDCGSKFGKQNDKCLFVRKEMERVESVNVDKVLGIIDKHGWLGKDEIGEEGNTTLFLTVQHYKNAEVQKKYLSILEDASKKGKAEPWQYAFLTDRILMNEGKPQIYGTQTISQKGMPPKVYELKDSANVDQLRAKYGMEPLADYLKSFESE</sequence>
<proteinExistence type="predicted"/>
<reference evidence="1 2" key="1">
    <citation type="submission" date="2016-11" db="EMBL/GenBank/DDBJ databases">
        <title>Genome sequence and comparative genomic analysis of clinical strain Elizabethkingia meningoseptica 61421 PRCM.</title>
        <authorList>
            <person name="Wang M."/>
            <person name="Hu S."/>
            <person name="Cao L."/>
            <person name="Jiang T."/>
            <person name="Zhou Y."/>
            <person name="Ming D."/>
        </authorList>
    </citation>
    <scope>NUCLEOTIDE SEQUENCE [LARGE SCALE GENOMIC DNA]</scope>
    <source>
        <strain evidence="1 2">61421 PRCM</strain>
    </source>
</reference>
<organism evidence="1 2">
    <name type="scientific">Elizabethkingia meningoseptica</name>
    <name type="common">Chryseobacterium meningosepticum</name>
    <dbReference type="NCBI Taxonomy" id="238"/>
    <lineage>
        <taxon>Bacteria</taxon>
        <taxon>Pseudomonadati</taxon>
        <taxon>Bacteroidota</taxon>
        <taxon>Flavobacteriia</taxon>
        <taxon>Flavobacteriales</taxon>
        <taxon>Weeksellaceae</taxon>
        <taxon>Elizabethkingia</taxon>
    </lineage>
</organism>
<dbReference type="Proteomes" id="UP000188947">
    <property type="component" value="Unassembled WGS sequence"/>
</dbReference>
<dbReference type="AlphaFoldDB" id="A0A1V3TXH3"/>
<keyword evidence="2" id="KW-1185">Reference proteome</keyword>
<evidence type="ECO:0000313" key="1">
    <source>
        <dbReference type="EMBL" id="OOH94096.1"/>
    </source>
</evidence>
<dbReference type="Pfam" id="PF20329">
    <property type="entry name" value="DUF6624"/>
    <property type="match status" value="1"/>
</dbReference>
<protein>
    <submittedName>
        <fullName evidence="1">Uncharacterized protein</fullName>
    </submittedName>
</protein>
<dbReference type="OrthoDB" id="1164858at2"/>
<evidence type="ECO:0000313" key="2">
    <source>
        <dbReference type="Proteomes" id="UP000188947"/>
    </source>
</evidence>